<dbReference type="InterPro" id="IPR005801">
    <property type="entry name" value="ADC_synthase"/>
</dbReference>
<organism evidence="2 3">
    <name type="scientific">Gallibacterium trehalosifermentans</name>
    <dbReference type="NCBI Taxonomy" id="516935"/>
    <lineage>
        <taxon>Bacteria</taxon>
        <taxon>Pseudomonadati</taxon>
        <taxon>Pseudomonadota</taxon>
        <taxon>Gammaproteobacteria</taxon>
        <taxon>Pasteurellales</taxon>
        <taxon>Pasteurellaceae</taxon>
        <taxon>Gallibacterium</taxon>
    </lineage>
</organism>
<dbReference type="Gene3D" id="3.60.120.10">
    <property type="entry name" value="Anthranilate synthase"/>
    <property type="match status" value="1"/>
</dbReference>
<accession>A0ABV6H1E0</accession>
<comment type="caution">
    <text evidence="2">The sequence shown here is derived from an EMBL/GenBank/DDBJ whole genome shotgun (WGS) entry which is preliminary data.</text>
</comment>
<dbReference type="NCBIfam" id="NF005486">
    <property type="entry name" value="PRK07093.1"/>
    <property type="match status" value="1"/>
</dbReference>
<evidence type="ECO:0000313" key="2">
    <source>
        <dbReference type="EMBL" id="MFC0309441.1"/>
    </source>
</evidence>
<dbReference type="PANTHER" id="PTHR11236">
    <property type="entry name" value="AMINOBENZOATE/ANTHRANILATE SYNTHASE"/>
    <property type="match status" value="1"/>
</dbReference>
<dbReference type="PANTHER" id="PTHR11236:SF50">
    <property type="entry name" value="AMINODEOXYCHORISMATE SYNTHASE COMPONENT 1"/>
    <property type="match status" value="1"/>
</dbReference>
<dbReference type="GO" id="GO:0046820">
    <property type="term" value="F:4-amino-4-deoxychorismate synthase activity"/>
    <property type="evidence" value="ECO:0007669"/>
    <property type="project" value="UniProtKB-EC"/>
</dbReference>
<dbReference type="InterPro" id="IPR019999">
    <property type="entry name" value="Anth_synth_I-like"/>
</dbReference>
<keyword evidence="2" id="KW-0032">Aminotransferase</keyword>
<name>A0ABV6H1E0_9PAST</name>
<dbReference type="SUPFAM" id="SSF56322">
    <property type="entry name" value="ADC synthase"/>
    <property type="match status" value="1"/>
</dbReference>
<dbReference type="EC" id="2.6.1.85" evidence="2"/>
<dbReference type="PRINTS" id="PR00095">
    <property type="entry name" value="ANTSNTHASEI"/>
</dbReference>
<sequence length="311" mass="35330">MTIPFFFLIDFEQQQSIVVPLEKAAEQGLYFDIFGKNNVPSTFSVPEDALQLGISPMDFSSYKQGFSLVQQEIQRGNSYLLNLTYPTQIKTNYCLIDIFMQSNAPYKLLYQDKFVCFSPECFVRTQGNKIYTYPMKGTIDATLPDAKAQLLSSPKELWEHHTIVDLMRNDLAMVASNIEVLRFRYAELIQTERGAIWQTSSEIVGDLPVNWRDDPLAIIKKMLPAGSISGAPKAKTVEIIQRAEQQPRGFYTGVFGYFDGECLESAVCIRYIEKTEQGLQFRSGGGITRHSDVMSEYQELLAKIYIPTQRG</sequence>
<dbReference type="Pfam" id="PF00425">
    <property type="entry name" value="Chorismate_bind"/>
    <property type="match status" value="1"/>
</dbReference>
<protein>
    <submittedName>
        <fullName evidence="2">Aminodeoxychorismate synthase component I</fullName>
        <ecNumber evidence="2">2.6.1.85</ecNumber>
    </submittedName>
</protein>
<evidence type="ECO:0000259" key="1">
    <source>
        <dbReference type="Pfam" id="PF00425"/>
    </source>
</evidence>
<gene>
    <name evidence="2" type="ORF">ACFFHK_06925</name>
</gene>
<evidence type="ECO:0000313" key="3">
    <source>
        <dbReference type="Proteomes" id="UP001589767"/>
    </source>
</evidence>
<keyword evidence="3" id="KW-1185">Reference proteome</keyword>
<proteinExistence type="predicted"/>
<dbReference type="InterPro" id="IPR015890">
    <property type="entry name" value="Chorismate_C"/>
</dbReference>
<dbReference type="EMBL" id="JBHLWB010000007">
    <property type="protein sequence ID" value="MFC0309441.1"/>
    <property type="molecule type" value="Genomic_DNA"/>
</dbReference>
<dbReference type="RefSeq" id="WP_382370908.1">
    <property type="nucleotide sequence ID" value="NZ_JBHLWB010000007.1"/>
</dbReference>
<keyword evidence="2" id="KW-0808">Transferase</keyword>
<reference evidence="2 3" key="1">
    <citation type="submission" date="2024-09" db="EMBL/GenBank/DDBJ databases">
        <authorList>
            <person name="Sun Q."/>
            <person name="Mori K."/>
        </authorList>
    </citation>
    <scope>NUCLEOTIDE SEQUENCE [LARGE SCALE GENOMIC DNA]</scope>
    <source>
        <strain evidence="2 3">CCM 7539</strain>
    </source>
</reference>
<dbReference type="Proteomes" id="UP001589767">
    <property type="component" value="Unassembled WGS sequence"/>
</dbReference>
<feature type="domain" description="Chorismate-utilising enzyme C-terminal" evidence="1">
    <location>
        <begin position="60"/>
        <end position="303"/>
    </location>
</feature>